<dbReference type="Gene3D" id="3.40.630.30">
    <property type="match status" value="1"/>
</dbReference>
<evidence type="ECO:0000313" key="2">
    <source>
        <dbReference type="EMBL" id="NCU17222.1"/>
    </source>
</evidence>
<dbReference type="Proteomes" id="UP000743899">
    <property type="component" value="Unassembled WGS sequence"/>
</dbReference>
<comment type="caution">
    <text evidence="2">The sequence shown here is derived from an EMBL/GenBank/DDBJ whole genome shotgun (WGS) entry which is preliminary data.</text>
</comment>
<proteinExistence type="predicted"/>
<protein>
    <submittedName>
        <fullName evidence="2">GNAT family N-acetyltransferase</fullName>
    </submittedName>
</protein>
<dbReference type="InterPro" id="IPR016181">
    <property type="entry name" value="Acyl_CoA_acyltransferase"/>
</dbReference>
<dbReference type="InterPro" id="IPR000182">
    <property type="entry name" value="GNAT_dom"/>
</dbReference>
<sequence>MEMYLKKRNLSDCNQLYPLIIHPDVFPFVREKPNSYEEYLFLTKKVMEDEENGLLISRTILDEWETPIGVITLYDMNNGTGFLGTWLGKPYHGKGYNRIAKEAFFQELFFEKGVESIFLRVRLENIRSQKALEKIPYVLFANETRPHILEQINTNPKNYLYNLYEISKDSFTMYYKTHIQNEETIQQLEA</sequence>
<evidence type="ECO:0000313" key="3">
    <source>
        <dbReference type="Proteomes" id="UP000743899"/>
    </source>
</evidence>
<organism evidence="2 3">
    <name type="scientific">Pallidibacillus pasinlerensis</name>
    <dbReference type="NCBI Taxonomy" id="2703818"/>
    <lineage>
        <taxon>Bacteria</taxon>
        <taxon>Bacillati</taxon>
        <taxon>Bacillota</taxon>
        <taxon>Bacilli</taxon>
        <taxon>Bacillales</taxon>
        <taxon>Bacillaceae</taxon>
        <taxon>Pallidibacillus</taxon>
    </lineage>
</organism>
<dbReference type="InterPro" id="IPR051531">
    <property type="entry name" value="N-acetyltransferase"/>
</dbReference>
<dbReference type="EMBL" id="JAACYS010000017">
    <property type="protein sequence ID" value="NCU17222.1"/>
    <property type="molecule type" value="Genomic_DNA"/>
</dbReference>
<evidence type="ECO:0000259" key="1">
    <source>
        <dbReference type="Pfam" id="PF13302"/>
    </source>
</evidence>
<dbReference type="Pfam" id="PF13302">
    <property type="entry name" value="Acetyltransf_3"/>
    <property type="match status" value="1"/>
</dbReference>
<keyword evidence="3" id="KW-1185">Reference proteome</keyword>
<dbReference type="PANTHER" id="PTHR43792">
    <property type="entry name" value="GNAT FAMILY, PUTATIVE (AFU_ORTHOLOGUE AFUA_3G00765)-RELATED-RELATED"/>
    <property type="match status" value="1"/>
</dbReference>
<name>A0ABX0A313_9BACI</name>
<reference evidence="2 3" key="1">
    <citation type="submission" date="2020-01" db="EMBL/GenBank/DDBJ databases">
        <title>A novel Bacillus sp. from Pasinler.</title>
        <authorList>
            <person name="Adiguzel A."/>
            <person name="Ay H."/>
            <person name="Baltaci M.O."/>
        </authorList>
    </citation>
    <scope>NUCLEOTIDE SEQUENCE [LARGE SCALE GENOMIC DNA]</scope>
    <source>
        <strain evidence="2 3">P1</strain>
    </source>
</reference>
<dbReference type="PANTHER" id="PTHR43792:SF1">
    <property type="entry name" value="N-ACETYLTRANSFERASE DOMAIN-CONTAINING PROTEIN"/>
    <property type="match status" value="1"/>
</dbReference>
<gene>
    <name evidence="2" type="ORF">GW534_05475</name>
</gene>
<accession>A0ABX0A313</accession>
<feature type="domain" description="N-acetyltransferase" evidence="1">
    <location>
        <begin position="9"/>
        <end position="135"/>
    </location>
</feature>
<dbReference type="SUPFAM" id="SSF55729">
    <property type="entry name" value="Acyl-CoA N-acyltransferases (Nat)"/>
    <property type="match status" value="1"/>
</dbReference>